<evidence type="ECO:0000313" key="2">
    <source>
        <dbReference type="Proteomes" id="UP000220133"/>
    </source>
</evidence>
<dbReference type="RefSeq" id="WP_098194253.1">
    <property type="nucleotide sequence ID" value="NZ_CP023777.1"/>
</dbReference>
<dbReference type="EMBL" id="CP023777">
    <property type="protein sequence ID" value="ATL47876.1"/>
    <property type="molecule type" value="Genomic_DNA"/>
</dbReference>
<proteinExistence type="predicted"/>
<sequence>MVHTIQPAFAIDDSSLLETDLTTCHLLVLVGNGSFTYAVFNPLQRKFLAIKSYHFAPKTLAIEDLEMIEHIFDADKILLTAFKQVLLAFDTTVTSMVPESLFTPSLRKEYLHLVQPETIHEAIMYDHVDALGLVQVYAIDKDVLGFLRKEFSTDKIVHVNTALLNSYIKSVDIHRYDGAAFIDIQANQFVITVFKSGKLLLQQSFSYQSGLDVVYYIINSLRQLKLNEKLVKIKLGGSLSGDSLIYAELNKFVPDIDWLDRPSGILYLSNMLELPSHHFQNLFSLALCV</sequence>
<evidence type="ECO:0008006" key="3">
    <source>
        <dbReference type="Google" id="ProtNLM"/>
    </source>
</evidence>
<protein>
    <recommendedName>
        <fullName evidence="3">DUF3822 domain-containing protein</fullName>
    </recommendedName>
</protein>
<organism evidence="1 2">
    <name type="scientific">Chitinophaga caeni</name>
    <dbReference type="NCBI Taxonomy" id="2029983"/>
    <lineage>
        <taxon>Bacteria</taxon>
        <taxon>Pseudomonadati</taxon>
        <taxon>Bacteroidota</taxon>
        <taxon>Chitinophagia</taxon>
        <taxon>Chitinophagales</taxon>
        <taxon>Chitinophagaceae</taxon>
        <taxon>Chitinophaga</taxon>
    </lineage>
</organism>
<reference evidence="1 2" key="1">
    <citation type="submission" date="2017-10" db="EMBL/GenBank/DDBJ databases">
        <title>Paenichitinophaga pekingensis gen. nov., sp. nov., isolated from activated sludge.</title>
        <authorList>
            <person name="Jin D."/>
            <person name="Kong X."/>
            <person name="Deng Y."/>
            <person name="Bai Z."/>
        </authorList>
    </citation>
    <scope>NUCLEOTIDE SEQUENCE [LARGE SCALE GENOMIC DNA]</scope>
    <source>
        <strain evidence="1 2">13</strain>
    </source>
</reference>
<name>A0A291QVA0_9BACT</name>
<dbReference type="AlphaFoldDB" id="A0A291QVA0"/>
<accession>A0A291QVA0</accession>
<dbReference type="KEGG" id="cbae:COR50_12270"/>
<dbReference type="Gene3D" id="3.30.420.260">
    <property type="match status" value="1"/>
</dbReference>
<dbReference type="Gene3D" id="3.30.420.250">
    <property type="match status" value="1"/>
</dbReference>
<keyword evidence="2" id="KW-1185">Reference proteome</keyword>
<evidence type="ECO:0000313" key="1">
    <source>
        <dbReference type="EMBL" id="ATL47876.1"/>
    </source>
</evidence>
<dbReference type="InterPro" id="IPR024213">
    <property type="entry name" value="DUF3822"/>
</dbReference>
<dbReference type="Proteomes" id="UP000220133">
    <property type="component" value="Chromosome"/>
</dbReference>
<gene>
    <name evidence="1" type="ORF">COR50_12270</name>
</gene>
<dbReference type="CDD" id="cd24013">
    <property type="entry name" value="ASKHA_ATPase_BT3980-like"/>
    <property type="match status" value="1"/>
</dbReference>
<dbReference type="Pfam" id="PF12864">
    <property type="entry name" value="DUF3822"/>
    <property type="match status" value="1"/>
</dbReference>
<dbReference type="OrthoDB" id="647869at2"/>